<organism evidence="1 2">
    <name type="scientific">Sphagnum troendelagicum</name>
    <dbReference type="NCBI Taxonomy" id="128251"/>
    <lineage>
        <taxon>Eukaryota</taxon>
        <taxon>Viridiplantae</taxon>
        <taxon>Streptophyta</taxon>
        <taxon>Embryophyta</taxon>
        <taxon>Bryophyta</taxon>
        <taxon>Sphagnophytina</taxon>
        <taxon>Sphagnopsida</taxon>
        <taxon>Sphagnales</taxon>
        <taxon>Sphagnaceae</taxon>
        <taxon>Sphagnum</taxon>
    </lineage>
</organism>
<dbReference type="EMBL" id="OZ019898">
    <property type="protein sequence ID" value="CAK9229514.1"/>
    <property type="molecule type" value="Genomic_DNA"/>
</dbReference>
<reference evidence="1" key="1">
    <citation type="submission" date="2024-02" db="EMBL/GenBank/DDBJ databases">
        <authorList>
            <consortium name="ELIXIR-Norway"/>
            <consortium name="Elixir Norway"/>
        </authorList>
    </citation>
    <scope>NUCLEOTIDE SEQUENCE</scope>
</reference>
<proteinExistence type="predicted"/>
<protein>
    <submittedName>
        <fullName evidence="1">Uncharacterized protein</fullName>
    </submittedName>
</protein>
<evidence type="ECO:0000313" key="2">
    <source>
        <dbReference type="Proteomes" id="UP001497512"/>
    </source>
</evidence>
<keyword evidence="2" id="KW-1185">Reference proteome</keyword>
<evidence type="ECO:0000313" key="1">
    <source>
        <dbReference type="EMBL" id="CAK9229514.1"/>
    </source>
</evidence>
<accession>A0ABP0UTF3</accession>
<gene>
    <name evidence="1" type="ORF">CSSPTR1EN2_LOCUS19771</name>
</gene>
<sequence length="76" mass="8717">MDMALVSFLKKTAEEQVPGQRVVTPNLPPAVTTWEEEGSRGNWRRRSSKATTFRMNVEQELRRRILFAKGEELGVV</sequence>
<name>A0ABP0UTF3_9BRYO</name>
<dbReference type="Proteomes" id="UP001497512">
    <property type="component" value="Chromosome 6"/>
</dbReference>